<feature type="coiled-coil region" evidence="1">
    <location>
        <begin position="23"/>
        <end position="57"/>
    </location>
</feature>
<evidence type="ECO:0000313" key="3">
    <source>
        <dbReference type="Proteomes" id="UP000319138"/>
    </source>
</evidence>
<accession>A0A556RGI6</accession>
<dbReference type="Pfam" id="PF03245">
    <property type="entry name" value="Phage_lysis"/>
    <property type="match status" value="1"/>
</dbReference>
<name>A0A556RGI6_9GAMM</name>
<evidence type="ECO:0000313" key="2">
    <source>
        <dbReference type="EMBL" id="TSJ87997.1"/>
    </source>
</evidence>
<keyword evidence="1" id="KW-0175">Coiled coil</keyword>
<reference evidence="2 3" key="1">
    <citation type="submission" date="2019-07" db="EMBL/GenBank/DDBJ databases">
        <title>Gilliamella genomes.</title>
        <authorList>
            <person name="Zheng H."/>
        </authorList>
    </citation>
    <scope>NUCLEOTIDE SEQUENCE [LARGE SCALE GENOMIC DNA]</scope>
    <source>
        <strain evidence="2 3">W8131</strain>
    </source>
</reference>
<sequence>MSKRLVIVLAVAWCSLVIVGGVANHYKHKAQMASARADTLEAEIKQYKADSINIKKLESNIIEAIRHGQTNTNNLRNDIDNGLSELLVKVESAQRDSATASNTAQQALRLARSSQQDYYNLTNAIEYNKAIISGWQEYYCKEIAPKNNTEFMCNEVKNVSQ</sequence>
<dbReference type="EMBL" id="VMHL01000006">
    <property type="protein sequence ID" value="TSJ87997.1"/>
    <property type="molecule type" value="Genomic_DNA"/>
</dbReference>
<dbReference type="Proteomes" id="UP000319138">
    <property type="component" value="Unassembled WGS sequence"/>
</dbReference>
<organism evidence="2 3">
    <name type="scientific">Gilliamella apicola</name>
    <dbReference type="NCBI Taxonomy" id="1196095"/>
    <lineage>
        <taxon>Bacteria</taxon>
        <taxon>Pseudomonadati</taxon>
        <taxon>Pseudomonadota</taxon>
        <taxon>Gammaproteobacteria</taxon>
        <taxon>Orbales</taxon>
        <taxon>Orbaceae</taxon>
        <taxon>Gilliamella</taxon>
    </lineage>
</organism>
<protein>
    <submittedName>
        <fullName evidence="2">Uncharacterized protein</fullName>
    </submittedName>
</protein>
<gene>
    <name evidence="2" type="ORF">FPQ14_11685</name>
</gene>
<dbReference type="GO" id="GO:0044659">
    <property type="term" value="P:viral release from host cell by cytolysis"/>
    <property type="evidence" value="ECO:0007669"/>
    <property type="project" value="InterPro"/>
</dbReference>
<comment type="caution">
    <text evidence="2">The sequence shown here is derived from an EMBL/GenBank/DDBJ whole genome shotgun (WGS) entry which is preliminary data.</text>
</comment>
<dbReference type="AlphaFoldDB" id="A0A556RGI6"/>
<evidence type="ECO:0000256" key="1">
    <source>
        <dbReference type="SAM" id="Coils"/>
    </source>
</evidence>
<proteinExistence type="predicted"/>
<dbReference type="RefSeq" id="WP_144190379.1">
    <property type="nucleotide sequence ID" value="NZ_VMHL01000006.1"/>
</dbReference>
<dbReference type="InterPro" id="IPR004929">
    <property type="entry name" value="I-spanin"/>
</dbReference>